<organism evidence="1 2">
    <name type="scientific">Christiangramia fulva</name>
    <dbReference type="NCBI Taxonomy" id="2126553"/>
    <lineage>
        <taxon>Bacteria</taxon>
        <taxon>Pseudomonadati</taxon>
        <taxon>Bacteroidota</taxon>
        <taxon>Flavobacteriia</taxon>
        <taxon>Flavobacteriales</taxon>
        <taxon>Flavobacteriaceae</taxon>
        <taxon>Christiangramia</taxon>
    </lineage>
</organism>
<proteinExistence type="predicted"/>
<dbReference type="OrthoDB" id="9801392at2"/>
<accession>A0A2R3Z3C2</accession>
<sequence>MEETEKILYREDPSEEFQRYVYIGSAYPEDMNNSHPQFESFKDWQELVDSDEYAENLVNLFFCEYIFYQDPESFEDYFGAEFHKIYKEKHEEIIASGWFRGLDTPVFSGLDLRDREIEESTYFENGEYKRRIFTEGSEVEILREKYGFSTG</sequence>
<dbReference type="EMBL" id="CP028136">
    <property type="protein sequence ID" value="AVR44767.1"/>
    <property type="molecule type" value="Genomic_DNA"/>
</dbReference>
<evidence type="ECO:0000313" key="1">
    <source>
        <dbReference type="EMBL" id="AVR44767.1"/>
    </source>
</evidence>
<name>A0A2R3Z3C2_9FLAO</name>
<reference evidence="2" key="1">
    <citation type="submission" date="2018-03" db="EMBL/GenBank/DDBJ databases">
        <title>Gramella fulva sp. nov., isolated from a dry surface of tidal flat.</title>
        <authorList>
            <person name="Hwang S.H."/>
            <person name="Hwang W.M."/>
            <person name="Kang K."/>
            <person name="Ahn T.-Y."/>
        </authorList>
    </citation>
    <scope>NUCLEOTIDE SEQUENCE [LARGE SCALE GENOMIC DNA]</scope>
    <source>
        <strain evidence="2">SH35</strain>
    </source>
</reference>
<dbReference type="KEGG" id="grs:C7S20_05520"/>
<dbReference type="AlphaFoldDB" id="A0A2R3Z3C2"/>
<dbReference type="RefSeq" id="WP_107011545.1">
    <property type="nucleotide sequence ID" value="NZ_CP028136.1"/>
</dbReference>
<gene>
    <name evidence="1" type="ORF">C7S20_05520</name>
</gene>
<keyword evidence="2" id="KW-1185">Reference proteome</keyword>
<dbReference type="Proteomes" id="UP000241507">
    <property type="component" value="Chromosome"/>
</dbReference>
<protein>
    <submittedName>
        <fullName evidence="1">Uncharacterized protein</fullName>
    </submittedName>
</protein>
<evidence type="ECO:0000313" key="2">
    <source>
        <dbReference type="Proteomes" id="UP000241507"/>
    </source>
</evidence>